<keyword evidence="2" id="KW-0812">Transmembrane</keyword>
<evidence type="ECO:0000256" key="2">
    <source>
        <dbReference type="SAM" id="Phobius"/>
    </source>
</evidence>
<keyword evidence="2" id="KW-1133">Transmembrane helix</keyword>
<reference evidence="3" key="1">
    <citation type="journal article" date="2020" name="Nat. Ecol. Evol.">
        <title>Deeply conserved synteny resolves early events in vertebrate evolution.</title>
        <authorList>
            <person name="Simakov O."/>
            <person name="Marletaz F."/>
            <person name="Yue J.X."/>
            <person name="O'Connell B."/>
            <person name="Jenkins J."/>
            <person name="Brandt A."/>
            <person name="Calef R."/>
            <person name="Tung C.H."/>
            <person name="Huang T.K."/>
            <person name="Schmutz J."/>
            <person name="Satoh N."/>
            <person name="Yu J.K."/>
            <person name="Putnam N.H."/>
            <person name="Green R.E."/>
            <person name="Rokhsar D.S."/>
        </authorList>
    </citation>
    <scope>NUCLEOTIDE SEQUENCE [LARGE SCALE GENOMIC DNA]</scope>
    <source>
        <strain evidence="3">S238N-H82</strain>
    </source>
</reference>
<feature type="compositionally biased region" description="Basic and acidic residues" evidence="1">
    <location>
        <begin position="103"/>
        <end position="114"/>
    </location>
</feature>
<dbReference type="RefSeq" id="XP_035674281.1">
    <property type="nucleotide sequence ID" value="XM_035818388.1"/>
</dbReference>
<sequence length="130" mass="14307">MGYAFFTARTFCKKKAYKIWIIFAICIVVSLLVVLAYPDTQGSRVMHVPHQLTLGHENSNHGLMETSSHHSSVKLPSVTPLTKRVSSFTNPSTGDPGAMGGKAEARRPNTEQRRPPANNLVVGSPRHRNV</sequence>
<keyword evidence="3" id="KW-1185">Reference proteome</keyword>
<dbReference type="Proteomes" id="UP000001554">
    <property type="component" value="Chromosome 4"/>
</dbReference>
<dbReference type="KEGG" id="bfo:118414363"/>
<gene>
    <name evidence="4" type="primary">LOC118414363</name>
</gene>
<evidence type="ECO:0000313" key="3">
    <source>
        <dbReference type="Proteomes" id="UP000001554"/>
    </source>
</evidence>
<keyword evidence="2" id="KW-0472">Membrane</keyword>
<feature type="region of interest" description="Disordered" evidence="1">
    <location>
        <begin position="57"/>
        <end position="130"/>
    </location>
</feature>
<dbReference type="OrthoDB" id="10055541at2759"/>
<accession>A0A9J7MPE6</accession>
<evidence type="ECO:0000313" key="4">
    <source>
        <dbReference type="RefSeq" id="XP_035674281.1"/>
    </source>
</evidence>
<reference evidence="4" key="2">
    <citation type="submission" date="2025-08" db="UniProtKB">
        <authorList>
            <consortium name="RefSeq"/>
        </authorList>
    </citation>
    <scope>IDENTIFICATION</scope>
    <source>
        <strain evidence="4">S238N-H82</strain>
        <tissue evidence="4">Testes</tissue>
    </source>
</reference>
<proteinExistence type="predicted"/>
<feature type="transmembrane region" description="Helical" evidence="2">
    <location>
        <begin position="19"/>
        <end position="37"/>
    </location>
</feature>
<organism evidence="3 4">
    <name type="scientific">Branchiostoma floridae</name>
    <name type="common">Florida lancelet</name>
    <name type="synonym">Amphioxus</name>
    <dbReference type="NCBI Taxonomy" id="7739"/>
    <lineage>
        <taxon>Eukaryota</taxon>
        <taxon>Metazoa</taxon>
        <taxon>Chordata</taxon>
        <taxon>Cephalochordata</taxon>
        <taxon>Leptocardii</taxon>
        <taxon>Amphioxiformes</taxon>
        <taxon>Branchiostomatidae</taxon>
        <taxon>Branchiostoma</taxon>
    </lineage>
</organism>
<evidence type="ECO:0000256" key="1">
    <source>
        <dbReference type="SAM" id="MobiDB-lite"/>
    </source>
</evidence>
<dbReference type="GeneID" id="118414363"/>
<protein>
    <submittedName>
        <fullName evidence="4">Uncharacterized protein LOC118414363</fullName>
    </submittedName>
</protein>
<feature type="compositionally biased region" description="Polar residues" evidence="1">
    <location>
        <begin position="57"/>
        <end position="70"/>
    </location>
</feature>
<feature type="compositionally biased region" description="Polar residues" evidence="1">
    <location>
        <begin position="84"/>
        <end position="93"/>
    </location>
</feature>
<name>A0A9J7MPE6_BRAFL</name>
<dbReference type="AlphaFoldDB" id="A0A9J7MPE6"/>